<dbReference type="Proteomes" id="UP001285352">
    <property type="component" value="Unassembled WGS sequence"/>
</dbReference>
<keyword evidence="3" id="KW-1185">Reference proteome</keyword>
<organism evidence="2 3">
    <name type="scientific">Lentzea sokolovensis</name>
    <dbReference type="NCBI Taxonomy" id="3095429"/>
    <lineage>
        <taxon>Bacteria</taxon>
        <taxon>Bacillati</taxon>
        <taxon>Actinomycetota</taxon>
        <taxon>Actinomycetes</taxon>
        <taxon>Pseudonocardiales</taxon>
        <taxon>Pseudonocardiaceae</taxon>
        <taxon>Lentzea</taxon>
    </lineage>
</organism>
<reference evidence="2 3" key="1">
    <citation type="submission" date="2023-11" db="EMBL/GenBank/DDBJ databases">
        <title>Lentzea sokolovensis, sp. nov., Lentzea kristufkii, sp. nov., and Lentzea miocenensis, sp. nov., rare actinobacteria from Sokolov Coal Basin, Miocene lacustrine sediment, Czech Republic.</title>
        <authorList>
            <person name="Lara A."/>
            <person name="Kotroba L."/>
            <person name="Nouioui I."/>
            <person name="Neumann-Schaal M."/>
            <person name="Mast Y."/>
            <person name="Chronakova A."/>
        </authorList>
    </citation>
    <scope>NUCLEOTIDE SEQUENCE [LARGE SCALE GENOMIC DNA]</scope>
    <source>
        <strain evidence="2 3">BCCO 10_0061</strain>
    </source>
</reference>
<name>A0ABU4V785_9PSEU</name>
<accession>A0ABU4V785</accession>
<dbReference type="EMBL" id="JAXAVU010000014">
    <property type="protein sequence ID" value="MDX8147651.1"/>
    <property type="molecule type" value="Genomic_DNA"/>
</dbReference>
<gene>
    <name evidence="2" type="ORF">SK854_36460</name>
</gene>
<keyword evidence="1" id="KW-0732">Signal</keyword>
<feature type="chain" id="PRO_5046080975" description="META domain-containing protein" evidence="1">
    <location>
        <begin position="30"/>
        <end position="143"/>
    </location>
</feature>
<dbReference type="RefSeq" id="WP_319979695.1">
    <property type="nucleotide sequence ID" value="NZ_JAXAVU010000014.1"/>
</dbReference>
<feature type="signal peptide" evidence="1">
    <location>
        <begin position="1"/>
        <end position="29"/>
    </location>
</feature>
<evidence type="ECO:0008006" key="4">
    <source>
        <dbReference type="Google" id="ProtNLM"/>
    </source>
</evidence>
<evidence type="ECO:0000313" key="2">
    <source>
        <dbReference type="EMBL" id="MDX8147651.1"/>
    </source>
</evidence>
<evidence type="ECO:0000256" key="1">
    <source>
        <dbReference type="SAM" id="SignalP"/>
    </source>
</evidence>
<protein>
    <recommendedName>
        <fullName evidence="4">META domain-containing protein</fullName>
    </recommendedName>
</protein>
<comment type="caution">
    <text evidence="2">The sequence shown here is derived from an EMBL/GenBank/DDBJ whole genome shotgun (WGS) entry which is preliminary data.</text>
</comment>
<evidence type="ECO:0000313" key="3">
    <source>
        <dbReference type="Proteomes" id="UP001285352"/>
    </source>
</evidence>
<sequence>MLKTRLAAGVTALAATAGMVFGAAPSAAAADYPYADIEMSHLKFGATYVTGRVTFYNRSASVVGTGHFVGCRTLYAWAIDKQPGDKEVALDVGSTSPQCDKDHPINIPLEANIAGGADRVILELRDGAGKPFPTRVFMRYDLR</sequence>
<proteinExistence type="predicted"/>